<evidence type="ECO:0000313" key="2">
    <source>
        <dbReference type="Proteomes" id="UP001153269"/>
    </source>
</evidence>
<sequence length="254" mass="27990">MSTASLRGTGANRPLFSPSLLQHSLHYKDGPSQPSQPSHCAHRENRHVELLSDPVELLFQRLGAQRLEAASPNVLVLPLASRVLERAGLPWVSHYLPRDDDFQAQSDLVVANQAAERRTRLHVVHLALSSTLTQVFSEAGDILCPTVITLTRTCEPGEGRVHRATDFLETLEAYSPLCLSTPSLPRLHYPGDYKGFLLSGDSLRMITGSSCSVGRNASRHRDGRIDGLRGRGHDHRVTHHVGQLIKWEDAIVAA</sequence>
<reference evidence="1" key="1">
    <citation type="submission" date="2020-03" db="EMBL/GenBank/DDBJ databases">
        <authorList>
            <person name="Weist P."/>
        </authorList>
    </citation>
    <scope>NUCLEOTIDE SEQUENCE</scope>
</reference>
<dbReference type="Proteomes" id="UP001153269">
    <property type="component" value="Unassembled WGS sequence"/>
</dbReference>
<gene>
    <name evidence="1" type="ORF">PLEPLA_LOCUS35592</name>
</gene>
<name>A0A9N7Z2Y8_PLEPL</name>
<proteinExistence type="predicted"/>
<dbReference type="AlphaFoldDB" id="A0A9N7Z2Y8"/>
<comment type="caution">
    <text evidence="1">The sequence shown here is derived from an EMBL/GenBank/DDBJ whole genome shotgun (WGS) entry which is preliminary data.</text>
</comment>
<dbReference type="EMBL" id="CADEAL010003959">
    <property type="protein sequence ID" value="CAB1447925.1"/>
    <property type="molecule type" value="Genomic_DNA"/>
</dbReference>
<accession>A0A9N7Z2Y8</accession>
<organism evidence="1 2">
    <name type="scientific">Pleuronectes platessa</name>
    <name type="common">European plaice</name>
    <dbReference type="NCBI Taxonomy" id="8262"/>
    <lineage>
        <taxon>Eukaryota</taxon>
        <taxon>Metazoa</taxon>
        <taxon>Chordata</taxon>
        <taxon>Craniata</taxon>
        <taxon>Vertebrata</taxon>
        <taxon>Euteleostomi</taxon>
        <taxon>Actinopterygii</taxon>
        <taxon>Neopterygii</taxon>
        <taxon>Teleostei</taxon>
        <taxon>Neoteleostei</taxon>
        <taxon>Acanthomorphata</taxon>
        <taxon>Carangaria</taxon>
        <taxon>Pleuronectiformes</taxon>
        <taxon>Pleuronectoidei</taxon>
        <taxon>Pleuronectidae</taxon>
        <taxon>Pleuronectes</taxon>
    </lineage>
</organism>
<evidence type="ECO:0000313" key="1">
    <source>
        <dbReference type="EMBL" id="CAB1447925.1"/>
    </source>
</evidence>
<protein>
    <submittedName>
        <fullName evidence="1">Uncharacterized protein</fullName>
    </submittedName>
</protein>
<keyword evidence="2" id="KW-1185">Reference proteome</keyword>